<evidence type="ECO:0000256" key="2">
    <source>
        <dbReference type="ARBA" id="ARBA00022448"/>
    </source>
</evidence>
<reference evidence="10" key="2">
    <citation type="journal article" date="2021" name="PeerJ">
        <title>Extensive microbial diversity within the chicken gut microbiome revealed by metagenomics and culture.</title>
        <authorList>
            <person name="Gilroy R."/>
            <person name="Ravi A."/>
            <person name="Getino M."/>
            <person name="Pursley I."/>
            <person name="Horton D.L."/>
            <person name="Alikhan N.F."/>
            <person name="Baker D."/>
            <person name="Gharbi K."/>
            <person name="Hall N."/>
            <person name="Watson M."/>
            <person name="Adriaenssens E.M."/>
            <person name="Foster-Nyarko E."/>
            <person name="Jarju S."/>
            <person name="Secka A."/>
            <person name="Antonio M."/>
            <person name="Oren A."/>
            <person name="Chaudhuri R.R."/>
            <person name="La Ragione R."/>
            <person name="Hildebrand F."/>
            <person name="Pallen M.J."/>
        </authorList>
    </citation>
    <scope>NUCLEOTIDE SEQUENCE</scope>
    <source>
        <strain evidence="10">CHK191-8634</strain>
    </source>
</reference>
<dbReference type="PANTHER" id="PTHR43386:SF1">
    <property type="entry name" value="D,D-DIPEPTIDE TRANSPORT SYSTEM PERMEASE PROTEIN DDPC-RELATED"/>
    <property type="match status" value="1"/>
</dbReference>
<dbReference type="EMBL" id="DVMR01000063">
    <property type="protein sequence ID" value="HIU44330.1"/>
    <property type="molecule type" value="Genomic_DNA"/>
</dbReference>
<feature type="transmembrane region" description="Helical" evidence="7">
    <location>
        <begin position="101"/>
        <end position="123"/>
    </location>
</feature>
<dbReference type="InterPro" id="IPR035906">
    <property type="entry name" value="MetI-like_sf"/>
</dbReference>
<dbReference type="InterPro" id="IPR025966">
    <property type="entry name" value="OppC_N"/>
</dbReference>
<evidence type="ECO:0000256" key="8">
    <source>
        <dbReference type="SAM" id="MobiDB-lite"/>
    </source>
</evidence>
<name>A0A9D1S159_9CLOT</name>
<proteinExistence type="inferred from homology"/>
<dbReference type="GO" id="GO:0055085">
    <property type="term" value="P:transmembrane transport"/>
    <property type="evidence" value="ECO:0007669"/>
    <property type="project" value="InterPro"/>
</dbReference>
<feature type="compositionally biased region" description="Basic residues" evidence="8">
    <location>
        <begin position="10"/>
        <end position="19"/>
    </location>
</feature>
<keyword evidence="3" id="KW-1003">Cell membrane</keyword>
<evidence type="ECO:0000313" key="10">
    <source>
        <dbReference type="EMBL" id="HIU44330.1"/>
    </source>
</evidence>
<evidence type="ECO:0000256" key="6">
    <source>
        <dbReference type="ARBA" id="ARBA00023136"/>
    </source>
</evidence>
<dbReference type="Pfam" id="PF00528">
    <property type="entry name" value="BPD_transp_1"/>
    <property type="match status" value="1"/>
</dbReference>
<accession>A0A9D1S159</accession>
<evidence type="ECO:0000256" key="3">
    <source>
        <dbReference type="ARBA" id="ARBA00022475"/>
    </source>
</evidence>
<feature type="transmembrane region" description="Helical" evidence="7">
    <location>
        <begin position="144"/>
        <end position="170"/>
    </location>
</feature>
<evidence type="ECO:0000256" key="1">
    <source>
        <dbReference type="ARBA" id="ARBA00004651"/>
    </source>
</evidence>
<dbReference type="PANTHER" id="PTHR43386">
    <property type="entry name" value="OLIGOPEPTIDE TRANSPORT SYSTEM PERMEASE PROTEIN APPC"/>
    <property type="match status" value="1"/>
</dbReference>
<dbReference type="AlphaFoldDB" id="A0A9D1S159"/>
<dbReference type="CDD" id="cd06261">
    <property type="entry name" value="TM_PBP2"/>
    <property type="match status" value="1"/>
</dbReference>
<keyword evidence="6 7" id="KW-0472">Membrane</keyword>
<feature type="domain" description="ABC transmembrane type-1" evidence="9">
    <location>
        <begin position="95"/>
        <end position="284"/>
    </location>
</feature>
<dbReference type="InterPro" id="IPR050366">
    <property type="entry name" value="BP-dependent_transpt_permease"/>
</dbReference>
<evidence type="ECO:0000256" key="4">
    <source>
        <dbReference type="ARBA" id="ARBA00022692"/>
    </source>
</evidence>
<dbReference type="GO" id="GO:0005886">
    <property type="term" value="C:plasma membrane"/>
    <property type="evidence" value="ECO:0007669"/>
    <property type="project" value="UniProtKB-SubCell"/>
</dbReference>
<comment type="similarity">
    <text evidence="7">Belongs to the binding-protein-dependent transport system permease family.</text>
</comment>
<feature type="transmembrane region" description="Helical" evidence="7">
    <location>
        <begin position="216"/>
        <end position="241"/>
    </location>
</feature>
<dbReference type="Pfam" id="PF12911">
    <property type="entry name" value="OppC_N"/>
    <property type="match status" value="1"/>
</dbReference>
<dbReference type="SUPFAM" id="SSF161098">
    <property type="entry name" value="MetI-like"/>
    <property type="match status" value="1"/>
</dbReference>
<sequence length="297" mass="31995">MSNAAAAKTQSRKKSKKNSQLKEVWRRFRKNKSAMVGLVILVIFALAAIFADLIVPYERAIEQNGSVRLQGPSSEHWFGTDAFGRDTFARIIHGSRVSLSIGFAAVGISLIIGGFLGAAAGYYGGRTDNIIMRIMDVFTCVPGILLALAIVAALGSSMTNLLIAITIANIPGFVRLVRSSILTVVENDFIEAARSYGAKDFRIIVKYILPNAMGPIIVQATMGIAGMILSASGLSYMGMGIQPPRPEWGAMLSEAKDYMRTAPYLLLFPGFAILISALCFNLVGDGLRDALDPKLKD</sequence>
<feature type="region of interest" description="Disordered" evidence="8">
    <location>
        <begin position="1"/>
        <end position="21"/>
    </location>
</feature>
<evidence type="ECO:0000259" key="9">
    <source>
        <dbReference type="PROSITE" id="PS50928"/>
    </source>
</evidence>
<evidence type="ECO:0000256" key="5">
    <source>
        <dbReference type="ARBA" id="ARBA00022989"/>
    </source>
</evidence>
<evidence type="ECO:0000313" key="11">
    <source>
        <dbReference type="Proteomes" id="UP000824073"/>
    </source>
</evidence>
<dbReference type="Gene3D" id="1.10.3720.10">
    <property type="entry name" value="MetI-like"/>
    <property type="match status" value="1"/>
</dbReference>
<reference evidence="10" key="1">
    <citation type="submission" date="2020-10" db="EMBL/GenBank/DDBJ databases">
        <authorList>
            <person name="Gilroy R."/>
        </authorList>
    </citation>
    <scope>NUCLEOTIDE SEQUENCE</scope>
    <source>
        <strain evidence="10">CHK191-8634</strain>
    </source>
</reference>
<protein>
    <submittedName>
        <fullName evidence="10">ABC transporter permease</fullName>
    </submittedName>
</protein>
<comment type="subcellular location">
    <subcellularLocation>
        <location evidence="1 7">Cell membrane</location>
        <topology evidence="1 7">Multi-pass membrane protein</topology>
    </subcellularLocation>
</comment>
<dbReference type="Proteomes" id="UP000824073">
    <property type="component" value="Unassembled WGS sequence"/>
</dbReference>
<keyword evidence="2 7" id="KW-0813">Transport</keyword>
<dbReference type="InterPro" id="IPR000515">
    <property type="entry name" value="MetI-like"/>
</dbReference>
<gene>
    <name evidence="10" type="ORF">IAB67_08560</name>
</gene>
<keyword evidence="5 7" id="KW-1133">Transmembrane helix</keyword>
<keyword evidence="4 7" id="KW-0812">Transmembrane</keyword>
<comment type="caution">
    <text evidence="10">The sequence shown here is derived from an EMBL/GenBank/DDBJ whole genome shotgun (WGS) entry which is preliminary data.</text>
</comment>
<feature type="transmembrane region" description="Helical" evidence="7">
    <location>
        <begin position="262"/>
        <end position="283"/>
    </location>
</feature>
<evidence type="ECO:0000256" key="7">
    <source>
        <dbReference type="RuleBase" id="RU363032"/>
    </source>
</evidence>
<dbReference type="PROSITE" id="PS50928">
    <property type="entry name" value="ABC_TM1"/>
    <property type="match status" value="1"/>
</dbReference>
<organism evidence="10 11">
    <name type="scientific">Candidatus Ventrousia excrementavium</name>
    <dbReference type="NCBI Taxonomy" id="2840961"/>
    <lineage>
        <taxon>Bacteria</taxon>
        <taxon>Bacillati</taxon>
        <taxon>Bacillota</taxon>
        <taxon>Clostridia</taxon>
        <taxon>Eubacteriales</taxon>
        <taxon>Clostridiaceae</taxon>
        <taxon>Clostridiaceae incertae sedis</taxon>
        <taxon>Candidatus Ventrousia</taxon>
    </lineage>
</organism>